<evidence type="ECO:0000256" key="1">
    <source>
        <dbReference type="ARBA" id="ARBA00001946"/>
    </source>
</evidence>
<sequence>MLVIVDLDDTLCNTWDAGKSALLRLGLHLIRRRKFRMIKYLLFQGYRELEDVETLHRMDLEEIAEEIFRRVYGEVPREELVESLRVVDAVFFSKLRLYPDALPFLENLRGMGARLVLVTDSSSRWQRRKIDYLGIGKFLDGIIISGETGYSKLTPHNFRLALSKFPDDEVYVVGDRDDTDMSGAKAIGAVGILVRRGYFKRKGAKRADYVVRDLNEALEVIKREHELKKRAEA</sequence>
<evidence type="ECO:0000313" key="6">
    <source>
        <dbReference type="EMBL" id="ASJ02101.1"/>
    </source>
</evidence>
<dbReference type="NCBIfam" id="TIGR01549">
    <property type="entry name" value="HAD-SF-IA-v1"/>
    <property type="match status" value="1"/>
</dbReference>
<protein>
    <submittedName>
        <fullName evidence="6">Hydrolase</fullName>
    </submittedName>
</protein>
<organism evidence="6 7">
    <name type="scientific">Thermococcus profundus</name>
    <dbReference type="NCBI Taxonomy" id="49899"/>
    <lineage>
        <taxon>Archaea</taxon>
        <taxon>Methanobacteriati</taxon>
        <taxon>Methanobacteriota</taxon>
        <taxon>Thermococci</taxon>
        <taxon>Thermococcales</taxon>
        <taxon>Thermococcaceae</taxon>
        <taxon>Thermococcus</taxon>
    </lineage>
</organism>
<dbReference type="AlphaFoldDB" id="A0A2Z2MI45"/>
<dbReference type="SFLD" id="SFLDG01129">
    <property type="entry name" value="C1.5:_HAD__Beta-PGM__Phosphata"/>
    <property type="match status" value="1"/>
</dbReference>
<dbReference type="InterPro" id="IPR036412">
    <property type="entry name" value="HAD-like_sf"/>
</dbReference>
<dbReference type="PANTHER" id="PTHR46470:SF2">
    <property type="entry name" value="GLYCERALDEHYDE 3-PHOSPHATE PHOSPHATASE"/>
    <property type="match status" value="1"/>
</dbReference>
<evidence type="ECO:0000256" key="3">
    <source>
        <dbReference type="ARBA" id="ARBA00022723"/>
    </source>
</evidence>
<dbReference type="InterPro" id="IPR051400">
    <property type="entry name" value="HAD-like_hydrolase"/>
</dbReference>
<gene>
    <name evidence="6" type="ORF">A3L09_01870</name>
</gene>
<evidence type="ECO:0000256" key="5">
    <source>
        <dbReference type="ARBA" id="ARBA00022842"/>
    </source>
</evidence>
<dbReference type="Gene3D" id="3.40.50.1000">
    <property type="entry name" value="HAD superfamily/HAD-like"/>
    <property type="match status" value="1"/>
</dbReference>
<evidence type="ECO:0000313" key="7">
    <source>
        <dbReference type="Proteomes" id="UP000250179"/>
    </source>
</evidence>
<accession>A0A2Z2MI45</accession>
<proteinExistence type="inferred from homology"/>
<keyword evidence="5" id="KW-0460">Magnesium</keyword>
<dbReference type="GO" id="GO:0044281">
    <property type="term" value="P:small molecule metabolic process"/>
    <property type="evidence" value="ECO:0007669"/>
    <property type="project" value="UniProtKB-ARBA"/>
</dbReference>
<reference evidence="6 7" key="1">
    <citation type="submission" date="2016-03" db="EMBL/GenBank/DDBJ databases">
        <title>Complete genome sequence of Thermococcus profundus strain DT5432.</title>
        <authorList>
            <person name="Oger P.M."/>
        </authorList>
    </citation>
    <scope>NUCLEOTIDE SEQUENCE [LARGE SCALE GENOMIC DNA]</scope>
    <source>
        <strain evidence="6 7">DT 5432</strain>
    </source>
</reference>
<evidence type="ECO:0000256" key="4">
    <source>
        <dbReference type="ARBA" id="ARBA00022801"/>
    </source>
</evidence>
<comment type="similarity">
    <text evidence="2">Belongs to the HAD-like hydrolase superfamily.</text>
</comment>
<dbReference type="OrthoDB" id="27736at2157"/>
<dbReference type="GeneID" id="33319118"/>
<dbReference type="RefSeq" id="WP_088857367.1">
    <property type="nucleotide sequence ID" value="NZ_CP014862.1"/>
</dbReference>
<evidence type="ECO:0000256" key="2">
    <source>
        <dbReference type="ARBA" id="ARBA00007958"/>
    </source>
</evidence>
<dbReference type="InterPro" id="IPR006439">
    <property type="entry name" value="HAD-SF_hydro_IA"/>
</dbReference>
<dbReference type="GO" id="GO:0016791">
    <property type="term" value="F:phosphatase activity"/>
    <property type="evidence" value="ECO:0007669"/>
    <property type="project" value="TreeGrafter"/>
</dbReference>
<comment type="cofactor">
    <cofactor evidence="1">
        <name>Mg(2+)</name>
        <dbReference type="ChEBI" id="CHEBI:18420"/>
    </cofactor>
</comment>
<dbReference type="PANTHER" id="PTHR46470">
    <property type="entry name" value="N-ACYLNEURAMINATE-9-PHOSPHATASE"/>
    <property type="match status" value="1"/>
</dbReference>
<keyword evidence="3" id="KW-0479">Metal-binding</keyword>
<dbReference type="SFLD" id="SFLDS00003">
    <property type="entry name" value="Haloacid_Dehalogenase"/>
    <property type="match status" value="1"/>
</dbReference>
<dbReference type="Pfam" id="PF00702">
    <property type="entry name" value="Hydrolase"/>
    <property type="match status" value="1"/>
</dbReference>
<dbReference type="Gene3D" id="1.10.150.520">
    <property type="match status" value="1"/>
</dbReference>
<dbReference type="Proteomes" id="UP000250179">
    <property type="component" value="Chromosome"/>
</dbReference>
<dbReference type="SUPFAM" id="SSF56784">
    <property type="entry name" value="HAD-like"/>
    <property type="match status" value="1"/>
</dbReference>
<dbReference type="InterPro" id="IPR023214">
    <property type="entry name" value="HAD_sf"/>
</dbReference>
<keyword evidence="7" id="KW-1185">Reference proteome</keyword>
<keyword evidence="4 6" id="KW-0378">Hydrolase</keyword>
<dbReference type="EMBL" id="CP014862">
    <property type="protein sequence ID" value="ASJ02101.1"/>
    <property type="molecule type" value="Genomic_DNA"/>
</dbReference>
<dbReference type="GO" id="GO:0046872">
    <property type="term" value="F:metal ion binding"/>
    <property type="evidence" value="ECO:0007669"/>
    <property type="project" value="UniProtKB-KW"/>
</dbReference>
<name>A0A2Z2MI45_THEPR</name>
<dbReference type="KEGG" id="tprf:A3L09_01870"/>